<name>A0A158HIG7_CABCO</name>
<dbReference type="Gene3D" id="2.40.50.230">
    <property type="entry name" value="Gp5 N-terminal domain"/>
    <property type="match status" value="1"/>
</dbReference>
<reference evidence="3" key="1">
    <citation type="submission" date="2016-01" db="EMBL/GenBank/DDBJ databases">
        <authorList>
            <person name="Peeters C."/>
        </authorList>
    </citation>
    <scope>NUCLEOTIDE SEQUENCE [LARGE SCALE GENOMIC DNA]</scope>
</reference>
<organism evidence="2 3">
    <name type="scientific">Caballeronia cordobensis</name>
    <name type="common">Burkholderia cordobensis</name>
    <dbReference type="NCBI Taxonomy" id="1353886"/>
    <lineage>
        <taxon>Bacteria</taxon>
        <taxon>Pseudomonadati</taxon>
        <taxon>Pseudomonadota</taxon>
        <taxon>Betaproteobacteria</taxon>
        <taxon>Burkholderiales</taxon>
        <taxon>Burkholderiaceae</taxon>
        <taxon>Caballeronia</taxon>
    </lineage>
</organism>
<dbReference type="EMBL" id="FCNY02000008">
    <property type="protein sequence ID" value="SAL44155.1"/>
    <property type="molecule type" value="Genomic_DNA"/>
</dbReference>
<proteinExistence type="predicted"/>
<keyword evidence="3" id="KW-1185">Reference proteome</keyword>
<evidence type="ECO:0000256" key="1">
    <source>
        <dbReference type="SAM" id="MobiDB-lite"/>
    </source>
</evidence>
<dbReference type="InterPro" id="IPR037026">
    <property type="entry name" value="Vgr_OB-fold_dom_sf"/>
</dbReference>
<evidence type="ECO:0000313" key="2">
    <source>
        <dbReference type="EMBL" id="SAL44155.1"/>
    </source>
</evidence>
<dbReference type="AlphaFoldDB" id="A0A158HIG7"/>
<dbReference type="Proteomes" id="UP000054740">
    <property type="component" value="Unassembled WGS sequence"/>
</dbReference>
<accession>A0A158HIG7</accession>
<protein>
    <submittedName>
        <fullName evidence="2">Uncharacterized protein</fullName>
    </submittedName>
</protein>
<gene>
    <name evidence="2" type="ORF">AWB70_03367</name>
</gene>
<sequence length="125" mass="12986">MVQGTRNVIAHGVIHGVPYLRLAGGANAVILDPQADDIGIILVCDRDNSPIIPNKEPAGAGQPAQARRPIPYGAIAQGEGPMGGAAKMARPSTIQQDVTASGTSVHGRAHRDSARGITRSPYKFT</sequence>
<dbReference type="RefSeq" id="WP_053570593.1">
    <property type="nucleotide sequence ID" value="NZ_FCNY02000008.1"/>
</dbReference>
<evidence type="ECO:0000313" key="3">
    <source>
        <dbReference type="Proteomes" id="UP000054740"/>
    </source>
</evidence>
<feature type="region of interest" description="Disordered" evidence="1">
    <location>
        <begin position="73"/>
        <end position="125"/>
    </location>
</feature>
<feature type="compositionally biased region" description="Polar residues" evidence="1">
    <location>
        <begin position="92"/>
        <end position="104"/>
    </location>
</feature>